<dbReference type="EnsemblMetazoa" id="AATE009704-RA">
    <property type="protein sequence ID" value="AATE009704-PA.1"/>
    <property type="gene ID" value="AATE009704"/>
</dbReference>
<name>A0A182J1R5_ANOAO</name>
<evidence type="ECO:0000313" key="1">
    <source>
        <dbReference type="EnsemblMetazoa" id="AATE009704-PA.1"/>
    </source>
</evidence>
<dbReference type="VEuPathDB" id="VectorBase:AATE009704"/>
<organism evidence="1">
    <name type="scientific">Anopheles atroparvus</name>
    <name type="common">European mosquito</name>
    <dbReference type="NCBI Taxonomy" id="41427"/>
    <lineage>
        <taxon>Eukaryota</taxon>
        <taxon>Metazoa</taxon>
        <taxon>Ecdysozoa</taxon>
        <taxon>Arthropoda</taxon>
        <taxon>Hexapoda</taxon>
        <taxon>Insecta</taxon>
        <taxon>Pterygota</taxon>
        <taxon>Neoptera</taxon>
        <taxon>Endopterygota</taxon>
        <taxon>Diptera</taxon>
        <taxon>Nematocera</taxon>
        <taxon>Culicoidea</taxon>
        <taxon>Culicidae</taxon>
        <taxon>Anophelinae</taxon>
        <taxon>Anopheles</taxon>
    </lineage>
</organism>
<reference evidence="1" key="1">
    <citation type="submission" date="2022-08" db="UniProtKB">
        <authorList>
            <consortium name="EnsemblMetazoa"/>
        </authorList>
    </citation>
    <scope>IDENTIFICATION</scope>
    <source>
        <strain evidence="1">EBRO</strain>
    </source>
</reference>
<proteinExistence type="predicted"/>
<protein>
    <submittedName>
        <fullName evidence="1">Uncharacterized protein</fullName>
    </submittedName>
</protein>
<accession>A0A182J1R5</accession>
<dbReference type="AlphaFoldDB" id="A0A182J1R5"/>
<sequence>LEEAKPSLTLSNSLFPTLTIEVTVADRRKKSAEMPKNLRPPTSSSAYGRIGLVPESDDSLHSQEVEPPMAAAKEKWRNVGSALVFDPGNEGQDRCSWRVLLLQCPDTCVLDSHRSSRHDLRESFGQDVLLTETGRRGAAPSIFRRRDESKSAVERGEGGECATLAFAETFDAQRRVCDATPPISLACGPSSSRTRPHVLAGVVGGIRADRVGLRHARRRSRPQRSVVSVGKVKGRSKGRIVKFSTLYWWWKLFSISSDADGQTAMCVLRRGGFEVETKNVPRRATWATPSLPVR</sequence>